<dbReference type="PROSITE" id="PS51257">
    <property type="entry name" value="PROKAR_LIPOPROTEIN"/>
    <property type="match status" value="1"/>
</dbReference>
<keyword evidence="2" id="KW-0732">Signal</keyword>
<dbReference type="OrthoDB" id="7739218at2"/>
<evidence type="ECO:0008006" key="5">
    <source>
        <dbReference type="Google" id="ProtNLM"/>
    </source>
</evidence>
<sequence>MLRISAMILALALVSACGGGGSNPLQNTEEEETDTDTGTDTEDDADPIGGDRTLPPGTASPTPDTAIVRVEADDGEGAGVATGYDYDSATDTFYVDNLAFDGDNTYSRGTAVSSLAPNIAVYESDAPGIDPISGLQHDDAEYRAVYGVSDTGTTKFAIVRPAGYNDFGFRGYTYEREGSVTLPTDIQATYIGDYGGVRVYEGATGLDYVTGTARMSVDFNDFNQAPGVSLYVVDRHLYDINGNDVTTEYLDALMTANTQGVRPTNGLGQDNLPDINPVIRIDAADTNGEVTSEVFTLLELDNGSTTNLSSGNYYAIMAGDGASEIVGIVVMTGTDPRNSTSFEETGGFIVTR</sequence>
<evidence type="ECO:0000313" key="3">
    <source>
        <dbReference type="EMBL" id="SEG51969.1"/>
    </source>
</evidence>
<dbReference type="Proteomes" id="UP000236752">
    <property type="component" value="Unassembled WGS sequence"/>
</dbReference>
<dbReference type="EMBL" id="FNUZ01000005">
    <property type="protein sequence ID" value="SEG51969.1"/>
    <property type="molecule type" value="Genomic_DNA"/>
</dbReference>
<feature type="compositionally biased region" description="Acidic residues" evidence="1">
    <location>
        <begin position="28"/>
        <end position="46"/>
    </location>
</feature>
<organism evidence="3 4">
    <name type="scientific">Thalassococcus halodurans</name>
    <dbReference type="NCBI Taxonomy" id="373675"/>
    <lineage>
        <taxon>Bacteria</taxon>
        <taxon>Pseudomonadati</taxon>
        <taxon>Pseudomonadota</taxon>
        <taxon>Alphaproteobacteria</taxon>
        <taxon>Rhodobacterales</taxon>
        <taxon>Roseobacteraceae</taxon>
        <taxon>Thalassococcus</taxon>
    </lineage>
</organism>
<feature type="signal peptide" evidence="2">
    <location>
        <begin position="1"/>
        <end position="19"/>
    </location>
</feature>
<name>A0A1H6ATE3_9RHOB</name>
<feature type="region of interest" description="Disordered" evidence="1">
    <location>
        <begin position="19"/>
        <end position="63"/>
    </location>
</feature>
<reference evidence="3 4" key="1">
    <citation type="submission" date="2016-10" db="EMBL/GenBank/DDBJ databases">
        <authorList>
            <person name="de Groot N.N."/>
        </authorList>
    </citation>
    <scope>NUCLEOTIDE SEQUENCE [LARGE SCALE GENOMIC DNA]</scope>
    <source>
        <strain evidence="3 4">DSM 26915</strain>
    </source>
</reference>
<evidence type="ECO:0000313" key="4">
    <source>
        <dbReference type="Proteomes" id="UP000236752"/>
    </source>
</evidence>
<proteinExistence type="predicted"/>
<evidence type="ECO:0000256" key="2">
    <source>
        <dbReference type="SAM" id="SignalP"/>
    </source>
</evidence>
<dbReference type="RefSeq" id="WP_146064554.1">
    <property type="nucleotide sequence ID" value="NZ_FNUZ01000005.1"/>
</dbReference>
<protein>
    <recommendedName>
        <fullName evidence="5">Transferrin-binding protein B C-lobe/N-lobe beta barrel domain-containing protein</fullName>
    </recommendedName>
</protein>
<dbReference type="AlphaFoldDB" id="A0A1H6ATE3"/>
<accession>A0A1H6ATE3</accession>
<feature type="chain" id="PRO_5009293003" description="Transferrin-binding protein B C-lobe/N-lobe beta barrel domain-containing protein" evidence="2">
    <location>
        <begin position="20"/>
        <end position="352"/>
    </location>
</feature>
<evidence type="ECO:0000256" key="1">
    <source>
        <dbReference type="SAM" id="MobiDB-lite"/>
    </source>
</evidence>
<keyword evidence="4" id="KW-1185">Reference proteome</keyword>
<gene>
    <name evidence="3" type="ORF">SAMN04488045_3170</name>
</gene>